<keyword evidence="8" id="KW-0472">Membrane</keyword>
<keyword evidence="6 7" id="KW-0067">ATP-binding</keyword>
<feature type="domain" description="Protein kinase" evidence="9">
    <location>
        <begin position="10"/>
        <end position="264"/>
    </location>
</feature>
<keyword evidence="11" id="KW-1185">Reference proteome</keyword>
<evidence type="ECO:0000256" key="8">
    <source>
        <dbReference type="SAM" id="Phobius"/>
    </source>
</evidence>
<feature type="binding site" evidence="7">
    <location>
        <position position="39"/>
    </location>
    <ligand>
        <name>ATP</name>
        <dbReference type="ChEBI" id="CHEBI:30616"/>
    </ligand>
</feature>
<dbReference type="PANTHER" id="PTHR43289:SF6">
    <property type="entry name" value="SERINE_THREONINE-PROTEIN KINASE NEKL-3"/>
    <property type="match status" value="1"/>
</dbReference>
<evidence type="ECO:0000313" key="10">
    <source>
        <dbReference type="EMBL" id="TDP98121.1"/>
    </source>
</evidence>
<dbReference type="Pfam" id="PF00069">
    <property type="entry name" value="Pkinase"/>
    <property type="match status" value="1"/>
</dbReference>
<sequence>MFAELSLPGYEVIDVLGRGGFAVVHRARQTTIDREVAIKVDGRVVLDERDQRRFLREVRAAGRLSGHPHVVEIYDAGVLPDGRPYLVMELCPNGSLRGPMPVADVVRTGAQIADALVAAHDLGVLHRDIKPGNILRKRYGTPALADFGLAALVDPGRDSSVTLAALTPAYAPPEAFRHEAPTPRSDVYSLAATLYALLSGRPPRFPGDRQPSLPEIVRYHDEPIPDLPGVPPEVTAVLRRGMASDPAQRHPDAAALRADLNRLMDLGMPASVSANLTTMPVPQVHSGQSTTQKPARSKLIAALAIGVAAVLVLAGVWILVNHDNTAGTPVAGGPSPNIAQTPDATTTYGVQTTTDGCPAASVAGAHARCTQRAECWSGMVVIQGEVTSIRRIDCSTEHVYETFAIAEVPATLAEDYMDVLEADSSVKAVCSQKTLMASRFGDAVQYKDWTLEVLPPTPDDRTAGRRIYRCLGTPTGHTVSGSAFRPRK</sequence>
<dbReference type="PROSITE" id="PS00107">
    <property type="entry name" value="PROTEIN_KINASE_ATP"/>
    <property type="match status" value="1"/>
</dbReference>
<dbReference type="Gene3D" id="3.30.200.20">
    <property type="entry name" value="Phosphorylase Kinase, domain 1"/>
    <property type="match status" value="1"/>
</dbReference>
<dbReference type="CDD" id="cd14014">
    <property type="entry name" value="STKc_PknB_like"/>
    <property type="match status" value="1"/>
</dbReference>
<keyword evidence="4 7" id="KW-0547">Nucleotide-binding</keyword>
<protein>
    <recommendedName>
        <fullName evidence="1">non-specific serine/threonine protein kinase</fullName>
        <ecNumber evidence="1">2.7.11.1</ecNumber>
    </recommendedName>
</protein>
<evidence type="ECO:0000256" key="2">
    <source>
        <dbReference type="ARBA" id="ARBA00022527"/>
    </source>
</evidence>
<dbReference type="GO" id="GO:0004674">
    <property type="term" value="F:protein serine/threonine kinase activity"/>
    <property type="evidence" value="ECO:0007669"/>
    <property type="project" value="UniProtKB-KW"/>
</dbReference>
<dbReference type="GO" id="GO:0005524">
    <property type="term" value="F:ATP binding"/>
    <property type="evidence" value="ECO:0007669"/>
    <property type="project" value="UniProtKB-UniRule"/>
</dbReference>
<dbReference type="PANTHER" id="PTHR43289">
    <property type="entry name" value="MITOGEN-ACTIVATED PROTEIN KINASE KINASE KINASE 20-RELATED"/>
    <property type="match status" value="1"/>
</dbReference>
<dbReference type="InterPro" id="IPR000719">
    <property type="entry name" value="Prot_kinase_dom"/>
</dbReference>
<dbReference type="InterPro" id="IPR017441">
    <property type="entry name" value="Protein_kinase_ATP_BS"/>
</dbReference>
<comment type="caution">
    <text evidence="10">The sequence shown here is derived from an EMBL/GenBank/DDBJ whole genome shotgun (WGS) entry which is preliminary data.</text>
</comment>
<dbReference type="SUPFAM" id="SSF56112">
    <property type="entry name" value="Protein kinase-like (PK-like)"/>
    <property type="match status" value="1"/>
</dbReference>
<gene>
    <name evidence="10" type="ORF">EV186_1031101</name>
</gene>
<evidence type="ECO:0000313" key="11">
    <source>
        <dbReference type="Proteomes" id="UP000295444"/>
    </source>
</evidence>
<proteinExistence type="predicted"/>
<dbReference type="Gene3D" id="1.10.510.10">
    <property type="entry name" value="Transferase(Phosphotransferase) domain 1"/>
    <property type="match status" value="1"/>
</dbReference>
<dbReference type="AlphaFoldDB" id="A0A4R6SDU9"/>
<dbReference type="SMART" id="SM00220">
    <property type="entry name" value="S_TKc"/>
    <property type="match status" value="1"/>
</dbReference>
<accession>A0A4R6SDU9</accession>
<evidence type="ECO:0000259" key="9">
    <source>
        <dbReference type="PROSITE" id="PS50011"/>
    </source>
</evidence>
<dbReference type="EC" id="2.7.11.1" evidence="1"/>
<dbReference type="PROSITE" id="PS50011">
    <property type="entry name" value="PROTEIN_KINASE_DOM"/>
    <property type="match status" value="1"/>
</dbReference>
<evidence type="ECO:0000256" key="4">
    <source>
        <dbReference type="ARBA" id="ARBA00022741"/>
    </source>
</evidence>
<keyword evidence="8" id="KW-1133">Transmembrane helix</keyword>
<dbReference type="EMBL" id="SNXZ01000003">
    <property type="protein sequence ID" value="TDP98121.1"/>
    <property type="molecule type" value="Genomic_DNA"/>
</dbReference>
<dbReference type="Proteomes" id="UP000295444">
    <property type="component" value="Unassembled WGS sequence"/>
</dbReference>
<evidence type="ECO:0000256" key="6">
    <source>
        <dbReference type="ARBA" id="ARBA00022840"/>
    </source>
</evidence>
<reference evidence="10 11" key="1">
    <citation type="submission" date="2019-03" db="EMBL/GenBank/DDBJ databases">
        <title>Genomic Encyclopedia of Type Strains, Phase IV (KMG-IV): sequencing the most valuable type-strain genomes for metagenomic binning, comparative biology and taxonomic classification.</title>
        <authorList>
            <person name="Goeker M."/>
        </authorList>
    </citation>
    <scope>NUCLEOTIDE SEQUENCE [LARGE SCALE GENOMIC DNA]</scope>
    <source>
        <strain evidence="10 11">DSM 45361</strain>
    </source>
</reference>
<name>A0A4R6SDU9_LABRH</name>
<dbReference type="InterPro" id="IPR011009">
    <property type="entry name" value="Kinase-like_dom_sf"/>
</dbReference>
<keyword evidence="8" id="KW-0812">Transmembrane</keyword>
<keyword evidence="5 10" id="KW-0418">Kinase</keyword>
<evidence type="ECO:0000256" key="7">
    <source>
        <dbReference type="PROSITE-ProRule" id="PRU10141"/>
    </source>
</evidence>
<keyword evidence="2 10" id="KW-0723">Serine/threonine-protein kinase</keyword>
<dbReference type="RefSeq" id="WP_208115718.1">
    <property type="nucleotide sequence ID" value="NZ_SNXZ01000003.1"/>
</dbReference>
<evidence type="ECO:0000256" key="3">
    <source>
        <dbReference type="ARBA" id="ARBA00022679"/>
    </source>
</evidence>
<feature type="transmembrane region" description="Helical" evidence="8">
    <location>
        <begin position="299"/>
        <end position="320"/>
    </location>
</feature>
<organism evidence="10 11">
    <name type="scientific">Labedaea rhizosphaerae</name>
    <dbReference type="NCBI Taxonomy" id="598644"/>
    <lineage>
        <taxon>Bacteria</taxon>
        <taxon>Bacillati</taxon>
        <taxon>Actinomycetota</taxon>
        <taxon>Actinomycetes</taxon>
        <taxon>Pseudonocardiales</taxon>
        <taxon>Pseudonocardiaceae</taxon>
        <taxon>Labedaea</taxon>
    </lineage>
</organism>
<evidence type="ECO:0000256" key="5">
    <source>
        <dbReference type="ARBA" id="ARBA00022777"/>
    </source>
</evidence>
<keyword evidence="3" id="KW-0808">Transferase</keyword>
<evidence type="ECO:0000256" key="1">
    <source>
        <dbReference type="ARBA" id="ARBA00012513"/>
    </source>
</evidence>